<reference evidence="2 3" key="1">
    <citation type="submission" date="2019-03" db="EMBL/GenBank/DDBJ databases">
        <title>First draft genome of Liparis tanakae, snailfish: a comprehensive survey of snailfish specific genes.</title>
        <authorList>
            <person name="Kim W."/>
            <person name="Song I."/>
            <person name="Jeong J.-H."/>
            <person name="Kim D."/>
            <person name="Kim S."/>
            <person name="Ryu S."/>
            <person name="Song J.Y."/>
            <person name="Lee S.K."/>
        </authorList>
    </citation>
    <scope>NUCLEOTIDE SEQUENCE [LARGE SCALE GENOMIC DNA]</scope>
    <source>
        <tissue evidence="2">Muscle</tissue>
    </source>
</reference>
<evidence type="ECO:0000313" key="2">
    <source>
        <dbReference type="EMBL" id="TNN52114.1"/>
    </source>
</evidence>
<organism evidence="2 3">
    <name type="scientific">Liparis tanakae</name>
    <name type="common">Tanaka's snailfish</name>
    <dbReference type="NCBI Taxonomy" id="230148"/>
    <lineage>
        <taxon>Eukaryota</taxon>
        <taxon>Metazoa</taxon>
        <taxon>Chordata</taxon>
        <taxon>Craniata</taxon>
        <taxon>Vertebrata</taxon>
        <taxon>Euteleostomi</taxon>
        <taxon>Actinopterygii</taxon>
        <taxon>Neopterygii</taxon>
        <taxon>Teleostei</taxon>
        <taxon>Neoteleostei</taxon>
        <taxon>Acanthomorphata</taxon>
        <taxon>Eupercaria</taxon>
        <taxon>Perciformes</taxon>
        <taxon>Cottioidei</taxon>
        <taxon>Cottales</taxon>
        <taxon>Liparidae</taxon>
        <taxon>Liparis</taxon>
    </lineage>
</organism>
<proteinExistence type="predicted"/>
<dbReference type="Proteomes" id="UP000314294">
    <property type="component" value="Unassembled WGS sequence"/>
</dbReference>
<protein>
    <submittedName>
        <fullName evidence="2">Uncharacterized protein</fullName>
    </submittedName>
</protein>
<accession>A0A4Z2GH80</accession>
<evidence type="ECO:0000256" key="1">
    <source>
        <dbReference type="SAM" id="MobiDB-lite"/>
    </source>
</evidence>
<name>A0A4Z2GH80_9TELE</name>
<dbReference type="AlphaFoldDB" id="A0A4Z2GH80"/>
<comment type="caution">
    <text evidence="2">The sequence shown here is derived from an EMBL/GenBank/DDBJ whole genome shotgun (WGS) entry which is preliminary data.</text>
</comment>
<evidence type="ECO:0000313" key="3">
    <source>
        <dbReference type="Proteomes" id="UP000314294"/>
    </source>
</evidence>
<sequence>MKFLRHSASDPADRCRCSSVSGIIIICFIETDRAPIGRLELLPPEDKEPQGQARPPGQGHEHSAAGPRLGNAEPASHDMKRKYKVPDEGSTSCPDTRPAHGLQSQRKSIIETSTNQQAVH</sequence>
<feature type="region of interest" description="Disordered" evidence="1">
    <location>
        <begin position="39"/>
        <end position="120"/>
    </location>
</feature>
<keyword evidence="3" id="KW-1185">Reference proteome</keyword>
<dbReference type="EMBL" id="SRLO01000558">
    <property type="protein sequence ID" value="TNN52114.1"/>
    <property type="molecule type" value="Genomic_DNA"/>
</dbReference>
<feature type="compositionally biased region" description="Polar residues" evidence="1">
    <location>
        <begin position="102"/>
        <end position="120"/>
    </location>
</feature>
<gene>
    <name evidence="2" type="ORF">EYF80_037653</name>
</gene>